<keyword evidence="2" id="KW-0663">Pyridoxal phosphate</keyword>
<dbReference type="EMBL" id="VANP01000005">
    <property type="protein sequence ID" value="TLP59598.1"/>
    <property type="molecule type" value="Genomic_DNA"/>
</dbReference>
<dbReference type="Pfam" id="PF00291">
    <property type="entry name" value="PALP"/>
    <property type="match status" value="1"/>
</dbReference>
<dbReference type="Gene3D" id="3.40.50.1100">
    <property type="match status" value="2"/>
</dbReference>
<evidence type="ECO:0000256" key="1">
    <source>
        <dbReference type="ARBA" id="ARBA00001933"/>
    </source>
</evidence>
<gene>
    <name evidence="5" type="ORF">FED44_14945</name>
</gene>
<keyword evidence="5" id="KW-0456">Lyase</keyword>
<dbReference type="GO" id="GO:0016829">
    <property type="term" value="F:lyase activity"/>
    <property type="evidence" value="ECO:0007669"/>
    <property type="project" value="UniProtKB-KW"/>
</dbReference>
<evidence type="ECO:0000313" key="6">
    <source>
        <dbReference type="Proteomes" id="UP000309033"/>
    </source>
</evidence>
<dbReference type="OrthoDB" id="5501032at2"/>
<evidence type="ECO:0000259" key="4">
    <source>
        <dbReference type="Pfam" id="PF00291"/>
    </source>
</evidence>
<dbReference type="SUPFAM" id="SSF53686">
    <property type="entry name" value="Tryptophan synthase beta subunit-like PLP-dependent enzymes"/>
    <property type="match status" value="1"/>
</dbReference>
<feature type="region of interest" description="Disordered" evidence="3">
    <location>
        <begin position="246"/>
        <end position="281"/>
    </location>
</feature>
<sequence>MNATLTRFPLTRPEENGPAVLWGGMYESGSLKHLTYELCLNAAPRDARGFVEISGSSTALALDLLGRRRRLPTVAVADASGRDHLTRRGFRGRVHTITSIGEAHEVCLEYERAGWYWPRQFTNPALVGYVERWAWRLLRQLRADWPGIRHLVCGFGTGATVAGLHRVFAPLGYAVVGLQARRGDPVPGWRNYALQNVGEQDLFHRYQADIPLATAAGADAPGRGALQSLVAFAHTHTHPEQVLVISHDGRPRGDLAGRSDDRPPWVRPRSPALTDRPRPLG</sequence>
<dbReference type="GO" id="GO:1901605">
    <property type="term" value="P:alpha-amino acid metabolic process"/>
    <property type="evidence" value="ECO:0007669"/>
    <property type="project" value="UniProtKB-ARBA"/>
</dbReference>
<dbReference type="InterPro" id="IPR001926">
    <property type="entry name" value="TrpB-like_PALP"/>
</dbReference>
<dbReference type="InterPro" id="IPR036052">
    <property type="entry name" value="TrpB-like_PALP_sf"/>
</dbReference>
<feature type="domain" description="Tryptophan synthase beta chain-like PALP" evidence="4">
    <location>
        <begin position="28"/>
        <end position="191"/>
    </location>
</feature>
<accession>A0A5R8Z1E4</accession>
<keyword evidence="6" id="KW-1185">Reference proteome</keyword>
<proteinExistence type="predicted"/>
<feature type="compositionally biased region" description="Basic and acidic residues" evidence="3">
    <location>
        <begin position="247"/>
        <end position="264"/>
    </location>
</feature>
<comment type="caution">
    <text evidence="5">The sequence shown here is derived from an EMBL/GenBank/DDBJ whole genome shotgun (WGS) entry which is preliminary data.</text>
</comment>
<organism evidence="5 6">
    <name type="scientific">Microbispora triticiradicis</name>
    <dbReference type="NCBI Taxonomy" id="2200763"/>
    <lineage>
        <taxon>Bacteria</taxon>
        <taxon>Bacillati</taxon>
        <taxon>Actinomycetota</taxon>
        <taxon>Actinomycetes</taxon>
        <taxon>Streptosporangiales</taxon>
        <taxon>Streptosporangiaceae</taxon>
        <taxon>Microbispora</taxon>
    </lineage>
</organism>
<evidence type="ECO:0000313" key="5">
    <source>
        <dbReference type="EMBL" id="TLP59598.1"/>
    </source>
</evidence>
<evidence type="ECO:0000256" key="2">
    <source>
        <dbReference type="ARBA" id="ARBA00022898"/>
    </source>
</evidence>
<reference evidence="5" key="1">
    <citation type="submission" date="2019-05" db="EMBL/GenBank/DDBJ databases">
        <title>Isolation, diversity and antifungal activity of Actinobacteria from wheat.</title>
        <authorList>
            <person name="Yu B."/>
        </authorList>
    </citation>
    <scope>NUCLEOTIDE SEQUENCE [LARGE SCALE GENOMIC DNA]</scope>
    <source>
        <strain evidence="5">NEAU-HEGS1-5</strain>
    </source>
</reference>
<comment type="cofactor">
    <cofactor evidence="1">
        <name>pyridoxal 5'-phosphate</name>
        <dbReference type="ChEBI" id="CHEBI:597326"/>
    </cofactor>
</comment>
<evidence type="ECO:0000256" key="3">
    <source>
        <dbReference type="SAM" id="MobiDB-lite"/>
    </source>
</evidence>
<dbReference type="AlphaFoldDB" id="A0A5R8Z1E4"/>
<dbReference type="Proteomes" id="UP000309033">
    <property type="component" value="Unassembled WGS sequence"/>
</dbReference>
<protein>
    <submittedName>
        <fullName evidence="5">PLP-dependent lyase/thiolase</fullName>
    </submittedName>
</protein>
<name>A0A5R8Z1E4_9ACTN</name>